<keyword evidence="2" id="KW-1185">Reference proteome</keyword>
<name>A0AAV5R1B7_PICKL</name>
<accession>A0AAV5R1B7</accession>
<dbReference type="Proteomes" id="UP001378960">
    <property type="component" value="Unassembled WGS sequence"/>
</dbReference>
<comment type="caution">
    <text evidence="1">The sequence shown here is derived from an EMBL/GenBank/DDBJ whole genome shotgun (WGS) entry which is preliminary data.</text>
</comment>
<evidence type="ECO:0000313" key="1">
    <source>
        <dbReference type="EMBL" id="GMM44773.1"/>
    </source>
</evidence>
<sequence>MYHFTSNEEAIILDKAILQQYENVIDLSEINGPANISKESVMFWITTLKQYKSFKFKNIKFHAASNGFDDQLYSSKVSNWFHSKFSQLPLISNYSDIMMICLLLSWLAGIDDLERSSINSIFTQYVYKGELLKTSIELKEVSTLSSYVLKSTSVNNLKAIDDNIKIIELDILSYNEHKRTQIRLLFCNFNEYLAEYFDIIDHIPADNFTWLTKISQIVYINKVMEITLHVLNTEEIHSRLEREDDFFDSFIPTTRQQSFNSFPDYFKYNRFNLYYERSTLEQKATHYILKQAFATMDIQLSFETAIKFISKIRSKEKFLAGQYEVLKMIECTNSSLNEDVVDLLFTDITTLLENHMTKTYECSLFLILKLFRILAKVWISSKKGIESDGKAVYDFVMNLNEKHMLHSEKSLLEFFKFGEK</sequence>
<evidence type="ECO:0000313" key="2">
    <source>
        <dbReference type="Proteomes" id="UP001378960"/>
    </source>
</evidence>
<dbReference type="AlphaFoldDB" id="A0AAV5R1B7"/>
<reference evidence="1 2" key="1">
    <citation type="journal article" date="2023" name="Elife">
        <title>Identification of key yeast species and microbe-microbe interactions impacting larval growth of Drosophila in the wild.</title>
        <authorList>
            <person name="Mure A."/>
            <person name="Sugiura Y."/>
            <person name="Maeda R."/>
            <person name="Honda K."/>
            <person name="Sakurai N."/>
            <person name="Takahashi Y."/>
            <person name="Watada M."/>
            <person name="Katoh T."/>
            <person name="Gotoh A."/>
            <person name="Gotoh Y."/>
            <person name="Taniguchi I."/>
            <person name="Nakamura K."/>
            <person name="Hayashi T."/>
            <person name="Katayama T."/>
            <person name="Uemura T."/>
            <person name="Hattori Y."/>
        </authorList>
    </citation>
    <scope>NUCLEOTIDE SEQUENCE [LARGE SCALE GENOMIC DNA]</scope>
    <source>
        <strain evidence="1 2">PK-24</strain>
    </source>
</reference>
<protein>
    <submittedName>
        <fullName evidence="1">Uncharacterized protein</fullName>
    </submittedName>
</protein>
<dbReference type="EMBL" id="BTGB01000001">
    <property type="protein sequence ID" value="GMM44773.1"/>
    <property type="molecule type" value="Genomic_DNA"/>
</dbReference>
<gene>
    <name evidence="1" type="ORF">DAPK24_013480</name>
</gene>
<organism evidence="1 2">
    <name type="scientific">Pichia kluyveri</name>
    <name type="common">Yeast</name>
    <dbReference type="NCBI Taxonomy" id="36015"/>
    <lineage>
        <taxon>Eukaryota</taxon>
        <taxon>Fungi</taxon>
        <taxon>Dikarya</taxon>
        <taxon>Ascomycota</taxon>
        <taxon>Saccharomycotina</taxon>
        <taxon>Pichiomycetes</taxon>
        <taxon>Pichiales</taxon>
        <taxon>Pichiaceae</taxon>
        <taxon>Pichia</taxon>
    </lineage>
</organism>
<proteinExistence type="predicted"/>